<reference evidence="2" key="1">
    <citation type="submission" date="2022-10" db="EMBL/GenBank/DDBJ databases">
        <title>The complete genomes of actinobacterial strains from the NBC collection.</title>
        <authorList>
            <person name="Joergensen T.S."/>
            <person name="Alvarez Arevalo M."/>
            <person name="Sterndorff E.B."/>
            <person name="Faurdal D."/>
            <person name="Vuksanovic O."/>
            <person name="Mourched A.-S."/>
            <person name="Charusanti P."/>
            <person name="Shaw S."/>
            <person name="Blin K."/>
            <person name="Weber T."/>
        </authorList>
    </citation>
    <scope>NUCLEOTIDE SEQUENCE</scope>
    <source>
        <strain evidence="2">NBC_00283</strain>
        <plasmid evidence="2">unnamed1</plasmid>
    </source>
</reference>
<geneLocation type="plasmid" evidence="2 3">
    <name>unnamed1</name>
</geneLocation>
<name>A0ABZ1RXQ0_9ACTN</name>
<accession>A0ABZ1RXQ0</accession>
<evidence type="ECO:0000256" key="1">
    <source>
        <dbReference type="SAM" id="MobiDB-lite"/>
    </source>
</evidence>
<feature type="compositionally biased region" description="Basic residues" evidence="1">
    <location>
        <begin position="321"/>
        <end position="332"/>
    </location>
</feature>
<keyword evidence="3" id="KW-1185">Reference proteome</keyword>
<keyword evidence="2" id="KW-0614">Plasmid</keyword>
<dbReference type="EMBL" id="CP108058">
    <property type="protein sequence ID" value="WUO51274.1"/>
    <property type="molecule type" value="Genomic_DNA"/>
</dbReference>
<sequence length="332" mass="33796">MISVSPAVWRSAAPGRRRAVVIAAEPYAGMLRIEPTGRHAGRRVLAARQGTSPAALLAEAGPDADVLVLSSDEALLTAGPRDLGPGTAVATARLDAGADHAEGIRRLLRALAQSRPAEQRLLDALDAAGRLTLTEALTGARAELRGPGGERLFTPGAVRPVPALWPALDTAASLGVPDGRVTVKGAPVVVGADPAARAALRRRLAPLTSYPLVLAVREGRAAPVLAVKGGSDLAAAALAELFADRPGLCDVTGAAYGADTAAAGADPALHLLFGGPGHRLRFALPCATTTVRSVAGGPVLAGPAPRPARGRHGPGPVVPRVRPKRPAYPRTH</sequence>
<proteinExistence type="predicted"/>
<evidence type="ECO:0000313" key="2">
    <source>
        <dbReference type="EMBL" id="WUO51274.1"/>
    </source>
</evidence>
<protein>
    <submittedName>
        <fullName evidence="2">Uncharacterized protein</fullName>
    </submittedName>
</protein>
<gene>
    <name evidence="2" type="ORF">OHU17_35990</name>
</gene>
<evidence type="ECO:0000313" key="3">
    <source>
        <dbReference type="Proteomes" id="UP001432075"/>
    </source>
</evidence>
<organism evidence="2 3">
    <name type="scientific">Streptomyces goshikiensis</name>
    <dbReference type="NCBI Taxonomy" id="1942"/>
    <lineage>
        <taxon>Bacteria</taxon>
        <taxon>Bacillati</taxon>
        <taxon>Actinomycetota</taxon>
        <taxon>Actinomycetes</taxon>
        <taxon>Kitasatosporales</taxon>
        <taxon>Streptomycetaceae</taxon>
        <taxon>Streptomyces</taxon>
    </lineage>
</organism>
<feature type="region of interest" description="Disordered" evidence="1">
    <location>
        <begin position="297"/>
        <end position="332"/>
    </location>
</feature>
<dbReference type="Proteomes" id="UP001432075">
    <property type="component" value="Plasmid unnamed1"/>
</dbReference>
<dbReference type="RefSeq" id="WP_328777655.1">
    <property type="nucleotide sequence ID" value="NZ_CP108058.1"/>
</dbReference>